<dbReference type="EMBL" id="JARBDR010000657">
    <property type="protein sequence ID" value="KAJ8309403.1"/>
    <property type="molecule type" value="Genomic_DNA"/>
</dbReference>
<name>A0ABQ9F1J8_TEGGR</name>
<gene>
    <name evidence="4" type="ORF">KUTeg_014277</name>
</gene>
<dbReference type="PANTHER" id="PTHR24369">
    <property type="entry name" value="ANTIGEN BSP, PUTATIVE-RELATED"/>
    <property type="match status" value="1"/>
</dbReference>
<dbReference type="InterPro" id="IPR003591">
    <property type="entry name" value="Leu-rich_rpt_typical-subtyp"/>
</dbReference>
<protein>
    <submittedName>
        <fullName evidence="4">Uncharacterized protein</fullName>
    </submittedName>
</protein>
<dbReference type="PROSITE" id="PS51450">
    <property type="entry name" value="LRR"/>
    <property type="match status" value="4"/>
</dbReference>
<keyword evidence="5" id="KW-1185">Reference proteome</keyword>
<dbReference type="InterPro" id="IPR050541">
    <property type="entry name" value="LRR_TM_domain-containing"/>
</dbReference>
<reference evidence="4 5" key="1">
    <citation type="submission" date="2022-12" db="EMBL/GenBank/DDBJ databases">
        <title>Chromosome-level genome of Tegillarca granosa.</title>
        <authorList>
            <person name="Kim J."/>
        </authorList>
    </citation>
    <scope>NUCLEOTIDE SEQUENCE [LARGE SCALE GENOMIC DNA]</scope>
    <source>
        <strain evidence="4">Teg-2019</strain>
        <tissue evidence="4">Adductor muscle</tissue>
    </source>
</reference>
<accession>A0ABQ9F1J8</accession>
<dbReference type="Gene3D" id="3.80.10.10">
    <property type="entry name" value="Ribonuclease Inhibitor"/>
    <property type="match status" value="4"/>
</dbReference>
<dbReference type="InterPro" id="IPR001611">
    <property type="entry name" value="Leu-rich_rpt"/>
</dbReference>
<sequence>MLSRMNTYHIDRENGCQEIEKTLSDLQIMEMYVRNILLYTTFNIAMVTITAQMCPMTKCSCQQYPPDIRVINCRDKGLKAIPKIDHPTQQYAYKITFSTNQNTDSIYCSNCNRIQNVSDNAFKGVRVTSLDLSKNPLKFVSNGAFKGLENHLKELLLSGDKISTPPYPALYNLSALETLELYDFAQLHIETQNYFHRFPNLKKLVLEKMKISYIEKFSFYNKLLHLKILELRNNEEMQMIPAAALSDLSSLEKLLLIKNGIMIVPYAAFRKLFYLQELDLSNNLISKLQPGCFEIIRQSLQVLKLQLNQLDEEKLHPLTEGYWSLLKTLNLAYNKLKKIPENLFVNMINLKYLYLNSNKITSILKNDFRALWEMKEIDLSSNNLLYIQGDSFSDLRSLSYLDLRVQNEWNSYLKLNITRESVNGLEKQLQELLLTQTKVEENTIWGTIRALQHLRVLQLGKTGLTFIKDYVFKYHSKLQYLELSENGISEITDKNFYGLNNSLLTLDLSQNSIRLIDKCVFKDFSLLNQIYLWRNPLHCDCGLKWLHDWIEEKKQDDPVCYLHSRSDLQHS</sequence>
<dbReference type="Pfam" id="PF00560">
    <property type="entry name" value="LRR_1"/>
    <property type="match status" value="1"/>
</dbReference>
<organism evidence="4 5">
    <name type="scientific">Tegillarca granosa</name>
    <name type="common">Malaysian cockle</name>
    <name type="synonym">Anadara granosa</name>
    <dbReference type="NCBI Taxonomy" id="220873"/>
    <lineage>
        <taxon>Eukaryota</taxon>
        <taxon>Metazoa</taxon>
        <taxon>Spiralia</taxon>
        <taxon>Lophotrochozoa</taxon>
        <taxon>Mollusca</taxon>
        <taxon>Bivalvia</taxon>
        <taxon>Autobranchia</taxon>
        <taxon>Pteriomorphia</taxon>
        <taxon>Arcoida</taxon>
        <taxon>Arcoidea</taxon>
        <taxon>Arcidae</taxon>
        <taxon>Tegillarca</taxon>
    </lineage>
</organism>
<evidence type="ECO:0000313" key="4">
    <source>
        <dbReference type="EMBL" id="KAJ8309403.1"/>
    </source>
</evidence>
<keyword evidence="3" id="KW-0175">Coiled coil</keyword>
<evidence type="ECO:0000256" key="2">
    <source>
        <dbReference type="ARBA" id="ARBA00022737"/>
    </source>
</evidence>
<dbReference type="InterPro" id="IPR032675">
    <property type="entry name" value="LRR_dom_sf"/>
</dbReference>
<evidence type="ECO:0000256" key="1">
    <source>
        <dbReference type="ARBA" id="ARBA00022614"/>
    </source>
</evidence>
<dbReference type="SMART" id="SM00369">
    <property type="entry name" value="LRR_TYP"/>
    <property type="match status" value="10"/>
</dbReference>
<dbReference type="PANTHER" id="PTHR24369:SF211">
    <property type="entry name" value="LEUCINE-RICH REPEAT-CONTAINING PROTEIN 15-LIKE"/>
    <property type="match status" value="1"/>
</dbReference>
<evidence type="ECO:0000313" key="5">
    <source>
        <dbReference type="Proteomes" id="UP001217089"/>
    </source>
</evidence>
<feature type="coiled-coil region" evidence="3">
    <location>
        <begin position="415"/>
        <end position="442"/>
    </location>
</feature>
<dbReference type="Pfam" id="PF13855">
    <property type="entry name" value="LRR_8"/>
    <property type="match status" value="4"/>
</dbReference>
<evidence type="ECO:0000256" key="3">
    <source>
        <dbReference type="SAM" id="Coils"/>
    </source>
</evidence>
<keyword evidence="1" id="KW-0433">Leucine-rich repeat</keyword>
<comment type="caution">
    <text evidence="4">The sequence shown here is derived from an EMBL/GenBank/DDBJ whole genome shotgun (WGS) entry which is preliminary data.</text>
</comment>
<keyword evidence="2" id="KW-0677">Repeat</keyword>
<proteinExistence type="predicted"/>
<dbReference type="SUPFAM" id="SSF52047">
    <property type="entry name" value="RNI-like"/>
    <property type="match status" value="1"/>
</dbReference>
<dbReference type="Proteomes" id="UP001217089">
    <property type="component" value="Unassembled WGS sequence"/>
</dbReference>